<dbReference type="GeneID" id="18930915"/>
<reference evidence="2" key="1">
    <citation type="journal article" date="2011" name="Proc. Natl. Acad. Sci. U.S.A.">
        <title>Obligate biotrophy features unraveled by the genomic analysis of rust fungi.</title>
        <authorList>
            <person name="Duplessis S."/>
            <person name="Cuomo C.A."/>
            <person name="Lin Y.-C."/>
            <person name="Aerts A."/>
            <person name="Tisserant E."/>
            <person name="Veneault-Fourrey C."/>
            <person name="Joly D.L."/>
            <person name="Hacquard S."/>
            <person name="Amselem J."/>
            <person name="Cantarel B.L."/>
            <person name="Chiu R."/>
            <person name="Coutinho P.M."/>
            <person name="Feau N."/>
            <person name="Field M."/>
            <person name="Frey P."/>
            <person name="Gelhaye E."/>
            <person name="Goldberg J."/>
            <person name="Grabherr M.G."/>
            <person name="Kodira C.D."/>
            <person name="Kohler A."/>
            <person name="Kuees U."/>
            <person name="Lindquist E.A."/>
            <person name="Lucas S.M."/>
            <person name="Mago R."/>
            <person name="Mauceli E."/>
            <person name="Morin E."/>
            <person name="Murat C."/>
            <person name="Pangilinan J.L."/>
            <person name="Park R."/>
            <person name="Pearson M."/>
            <person name="Quesneville H."/>
            <person name="Rouhier N."/>
            <person name="Sakthikumar S."/>
            <person name="Salamov A.A."/>
            <person name="Schmutz J."/>
            <person name="Selles B."/>
            <person name="Shapiro H."/>
            <person name="Tanguay P."/>
            <person name="Tuskan G.A."/>
            <person name="Henrissat B."/>
            <person name="Van de Peer Y."/>
            <person name="Rouze P."/>
            <person name="Ellis J.G."/>
            <person name="Dodds P.N."/>
            <person name="Schein J.E."/>
            <person name="Zhong S."/>
            <person name="Hamelin R.C."/>
            <person name="Grigoriev I.V."/>
            <person name="Szabo L.J."/>
            <person name="Martin F."/>
        </authorList>
    </citation>
    <scope>NUCLEOTIDE SEQUENCE [LARGE SCALE GENOMIC DNA]</scope>
    <source>
        <strain evidence="2">98AG31 / pathotype 3-4-7</strain>
    </source>
</reference>
<dbReference type="KEGG" id="mlr:MELLADRAFT_67836"/>
<dbReference type="Proteomes" id="UP000001072">
    <property type="component" value="Unassembled WGS sequence"/>
</dbReference>
<dbReference type="InParanoid" id="F4S4M0"/>
<dbReference type="AlphaFoldDB" id="F4S4M0"/>
<dbReference type="HOGENOM" id="CLU_1448004_0_0_1"/>
<dbReference type="VEuPathDB" id="FungiDB:MELLADRAFT_67836"/>
<dbReference type="EMBL" id="GL883147">
    <property type="protein sequence ID" value="EGG00438.1"/>
    <property type="molecule type" value="Genomic_DNA"/>
</dbReference>
<proteinExistence type="predicted"/>
<dbReference type="RefSeq" id="XP_007416284.1">
    <property type="nucleotide sequence ID" value="XM_007416222.1"/>
</dbReference>
<keyword evidence="2" id="KW-1185">Reference proteome</keyword>
<organism evidence="2">
    <name type="scientific">Melampsora larici-populina (strain 98AG31 / pathotype 3-4-7)</name>
    <name type="common">Poplar leaf rust fungus</name>
    <dbReference type="NCBI Taxonomy" id="747676"/>
    <lineage>
        <taxon>Eukaryota</taxon>
        <taxon>Fungi</taxon>
        <taxon>Dikarya</taxon>
        <taxon>Basidiomycota</taxon>
        <taxon>Pucciniomycotina</taxon>
        <taxon>Pucciniomycetes</taxon>
        <taxon>Pucciniales</taxon>
        <taxon>Melampsoraceae</taxon>
        <taxon>Melampsora</taxon>
    </lineage>
</organism>
<evidence type="ECO:0000313" key="2">
    <source>
        <dbReference type="Proteomes" id="UP000001072"/>
    </source>
</evidence>
<accession>F4S4M0</accession>
<gene>
    <name evidence="1" type="ORF">MELLADRAFT_67836</name>
</gene>
<sequence>MSACACDDVRLWGVRTALEVKGECWICKDYVPLLSPRQIRYSLRQDRLSNASNGSRSSVSNGSDNVIEIVYQLDYKRVKAQRNIKVLIENKLRDDRASIRDALYLIYTYNGPFLQKVGDKGKAADFLRREGLGAMFVKMEDQEVKWEWLQNRVNDGEDEIHHV</sequence>
<evidence type="ECO:0000313" key="1">
    <source>
        <dbReference type="EMBL" id="EGG00438.1"/>
    </source>
</evidence>
<name>F4S4M0_MELLP</name>
<protein>
    <submittedName>
        <fullName evidence="1">Uncharacterized protein</fullName>
    </submittedName>
</protein>